<name>A0A1B9ILG0_9TREE</name>
<feature type="region of interest" description="Disordered" evidence="1">
    <location>
        <begin position="295"/>
        <end position="314"/>
    </location>
</feature>
<feature type="region of interest" description="Disordered" evidence="1">
    <location>
        <begin position="210"/>
        <end position="261"/>
    </location>
</feature>
<feature type="signal peptide" evidence="2">
    <location>
        <begin position="1"/>
        <end position="20"/>
    </location>
</feature>
<reference evidence="4" key="2">
    <citation type="submission" date="2013-12" db="EMBL/GenBank/DDBJ databases">
        <title>Evolution of pathogenesis and genome organization in the Tremellales.</title>
        <authorList>
            <person name="Cuomo C."/>
            <person name="Litvintseva A."/>
            <person name="Heitman J."/>
            <person name="Chen Y."/>
            <person name="Sun S."/>
            <person name="Springer D."/>
            <person name="Dromer F."/>
            <person name="Young S."/>
            <person name="Zeng Q."/>
            <person name="Chapman S."/>
            <person name="Gujja S."/>
            <person name="Saif S."/>
            <person name="Birren B."/>
        </authorList>
    </citation>
    <scope>NUCLEOTIDE SEQUENCE [LARGE SCALE GENOMIC DNA]</scope>
    <source>
        <strain evidence="4">CBS 10435</strain>
    </source>
</reference>
<evidence type="ECO:0000256" key="1">
    <source>
        <dbReference type="SAM" id="MobiDB-lite"/>
    </source>
</evidence>
<protein>
    <submittedName>
        <fullName evidence="3">Uncharacterized protein</fullName>
    </submittedName>
</protein>
<keyword evidence="4" id="KW-1185">Reference proteome</keyword>
<evidence type="ECO:0000313" key="4">
    <source>
        <dbReference type="Proteomes" id="UP000092583"/>
    </source>
</evidence>
<dbReference type="OrthoDB" id="3342934at2759"/>
<evidence type="ECO:0000313" key="3">
    <source>
        <dbReference type="EMBL" id="OCF56343.1"/>
    </source>
</evidence>
<proteinExistence type="predicted"/>
<feature type="compositionally biased region" description="Low complexity" evidence="1">
    <location>
        <begin position="210"/>
        <end position="232"/>
    </location>
</feature>
<organism evidence="3 4">
    <name type="scientific">Kwoniella mangroviensis CBS 10435</name>
    <dbReference type="NCBI Taxonomy" id="1331196"/>
    <lineage>
        <taxon>Eukaryota</taxon>
        <taxon>Fungi</taxon>
        <taxon>Dikarya</taxon>
        <taxon>Basidiomycota</taxon>
        <taxon>Agaricomycotina</taxon>
        <taxon>Tremellomycetes</taxon>
        <taxon>Tremellales</taxon>
        <taxon>Cryptococcaceae</taxon>
        <taxon>Kwoniella</taxon>
    </lineage>
</organism>
<accession>A0A1B9ILG0</accession>
<sequence>MLALTLLSLLGTSLNAGVHALPTFSNFTNRQSGESHQVTLVNNCGSGEAVFVHEGNPTASGSQTVSGELKGGLAWMSGMTGTDCADNGLNCGLVEFTLVNSQGGMQNSADYSLLDGTDDELGTSLGNHKYQYSMDFAFTGACTNAPGACTGDSASECPGGFLDSATEGGAPTQCLADNVGITITFCSAGAAPAGSNAASSDSVPIGTGISSAATSPAAEPSSPASVPASVPAGTGTGAPVDSVPTSIPADTGAATTSPLATGVNTVPANGAGSVAEGEPSIAPAPVSSAPAAVTSASSKPAWGGGRGHWTRAVY</sequence>
<dbReference type="EMBL" id="KV700091">
    <property type="protein sequence ID" value="OCF56343.1"/>
    <property type="molecule type" value="Genomic_DNA"/>
</dbReference>
<evidence type="ECO:0000256" key="2">
    <source>
        <dbReference type="SAM" id="SignalP"/>
    </source>
</evidence>
<feature type="chain" id="PRO_5008628801" evidence="2">
    <location>
        <begin position="21"/>
        <end position="314"/>
    </location>
</feature>
<dbReference type="STRING" id="1331196.A0A1B9ILG0"/>
<gene>
    <name evidence="3" type="ORF">L486_06285</name>
</gene>
<dbReference type="AlphaFoldDB" id="A0A1B9ILG0"/>
<keyword evidence="2" id="KW-0732">Signal</keyword>
<dbReference type="Proteomes" id="UP000092583">
    <property type="component" value="Unassembled WGS sequence"/>
</dbReference>
<reference evidence="3 4" key="1">
    <citation type="submission" date="2013-07" db="EMBL/GenBank/DDBJ databases">
        <title>The Genome Sequence of Kwoniella mangroviensis CBS10435.</title>
        <authorList>
            <consortium name="The Broad Institute Genome Sequencing Platform"/>
            <person name="Cuomo C."/>
            <person name="Litvintseva A."/>
            <person name="Chen Y."/>
            <person name="Heitman J."/>
            <person name="Sun S."/>
            <person name="Springer D."/>
            <person name="Dromer F."/>
            <person name="Young S.K."/>
            <person name="Zeng Q."/>
            <person name="Gargeya S."/>
            <person name="Fitzgerald M."/>
            <person name="Abouelleil A."/>
            <person name="Alvarado L."/>
            <person name="Berlin A.M."/>
            <person name="Chapman S.B."/>
            <person name="Dewar J."/>
            <person name="Goldberg J."/>
            <person name="Griggs A."/>
            <person name="Gujja S."/>
            <person name="Hansen M."/>
            <person name="Howarth C."/>
            <person name="Imamovic A."/>
            <person name="Larimer J."/>
            <person name="McCowan C."/>
            <person name="Murphy C."/>
            <person name="Pearson M."/>
            <person name="Priest M."/>
            <person name="Roberts A."/>
            <person name="Saif S."/>
            <person name="Shea T."/>
            <person name="Sykes S."/>
            <person name="Wortman J."/>
            <person name="Nusbaum C."/>
            <person name="Birren B."/>
        </authorList>
    </citation>
    <scope>NUCLEOTIDE SEQUENCE [LARGE SCALE GENOMIC DNA]</scope>
    <source>
        <strain evidence="3 4">CBS 10435</strain>
    </source>
</reference>